<dbReference type="Proteomes" id="UP000199679">
    <property type="component" value="Chromosome I"/>
</dbReference>
<dbReference type="OrthoDB" id="760804at2"/>
<dbReference type="Pfam" id="PF22243">
    <property type="entry name" value="DUF5018-rel"/>
    <property type="match status" value="1"/>
</dbReference>
<evidence type="ECO:0000313" key="3">
    <source>
        <dbReference type="Proteomes" id="UP000199679"/>
    </source>
</evidence>
<organism evidence="2 3">
    <name type="scientific">Mucilaginibacter mallensis</name>
    <dbReference type="NCBI Taxonomy" id="652787"/>
    <lineage>
        <taxon>Bacteria</taxon>
        <taxon>Pseudomonadati</taxon>
        <taxon>Bacteroidota</taxon>
        <taxon>Sphingobacteriia</taxon>
        <taxon>Sphingobacteriales</taxon>
        <taxon>Sphingobacteriaceae</taxon>
        <taxon>Mucilaginibacter</taxon>
    </lineage>
</organism>
<name>A0A1H1W772_MUCMA</name>
<keyword evidence="3" id="KW-1185">Reference proteome</keyword>
<sequence>MKNKINLKLILGILFISTLFSSCLKEGLPKYPLFGGNAITNVYVQYRYNSSPNVAGGDSVVAIQNLIVAQVIDTVNNTVNISLAVPAANGTFTAAVRANVNLSHLIMSFDISTAASMAAAGNTPKPGYVGDISKPLTYVVTAANGKKRTWTVTVAPLPAINKYEGPYTSNGYFYHPSDPRAITNLVKSVLTSGPNSVIVDLGDLGSSGYQAVFTIDPATNNVTITAAPGAGGAPYTMFTSGLPTTNPGYTPQWAGSAACNNTYDPATKTFHVRYGYLGSTGWRVTEEAITMN</sequence>
<dbReference type="RefSeq" id="WP_091372046.1">
    <property type="nucleotide sequence ID" value="NZ_LT629740.1"/>
</dbReference>
<protein>
    <recommendedName>
        <fullName evidence="1">DUF5018 domain-containing protein</fullName>
    </recommendedName>
</protein>
<accession>A0A1H1W772</accession>
<evidence type="ECO:0000259" key="1">
    <source>
        <dbReference type="Pfam" id="PF22243"/>
    </source>
</evidence>
<dbReference type="Gene3D" id="2.60.40.4120">
    <property type="match status" value="1"/>
</dbReference>
<gene>
    <name evidence="2" type="ORF">SAMN05216490_2100</name>
</gene>
<dbReference type="PROSITE" id="PS51257">
    <property type="entry name" value="PROKAR_LIPOPROTEIN"/>
    <property type="match status" value="1"/>
</dbReference>
<dbReference type="InterPro" id="IPR054460">
    <property type="entry name" value="DUF5018-rel"/>
</dbReference>
<feature type="domain" description="DUF5018" evidence="1">
    <location>
        <begin position="39"/>
        <end position="153"/>
    </location>
</feature>
<evidence type="ECO:0000313" key="2">
    <source>
        <dbReference type="EMBL" id="SDS92336.1"/>
    </source>
</evidence>
<reference evidence="2 3" key="1">
    <citation type="submission" date="2016-10" db="EMBL/GenBank/DDBJ databases">
        <authorList>
            <person name="de Groot N.N."/>
        </authorList>
    </citation>
    <scope>NUCLEOTIDE SEQUENCE [LARGE SCALE GENOMIC DNA]</scope>
    <source>
        <strain evidence="2 3">MP1X4</strain>
    </source>
</reference>
<dbReference type="AlphaFoldDB" id="A0A1H1W772"/>
<proteinExistence type="predicted"/>
<dbReference type="STRING" id="652787.SAMN05216490_2100"/>
<dbReference type="EMBL" id="LT629740">
    <property type="protein sequence ID" value="SDS92336.1"/>
    <property type="molecule type" value="Genomic_DNA"/>
</dbReference>